<organism evidence="1 2">
    <name type="scientific">Micavibrio aeruginosavorus</name>
    <dbReference type="NCBI Taxonomy" id="349221"/>
    <lineage>
        <taxon>Bacteria</taxon>
        <taxon>Pseudomonadati</taxon>
        <taxon>Bdellovibrionota</taxon>
        <taxon>Bdellovibrionia</taxon>
        <taxon>Bdellovibrionales</taxon>
        <taxon>Pseudobdellovibrionaceae</taxon>
        <taxon>Micavibrio</taxon>
    </lineage>
</organism>
<accession>A0A2W5MT30</accession>
<reference evidence="1 2" key="1">
    <citation type="submission" date="2017-08" db="EMBL/GenBank/DDBJ databases">
        <title>Infants hospitalized years apart are colonized by the same room-sourced microbial strains.</title>
        <authorList>
            <person name="Brooks B."/>
            <person name="Olm M.R."/>
            <person name="Firek B.A."/>
            <person name="Baker R."/>
            <person name="Thomas B.C."/>
            <person name="Morowitz M.J."/>
            <person name="Banfield J.F."/>
        </authorList>
    </citation>
    <scope>NUCLEOTIDE SEQUENCE [LARGE SCALE GENOMIC DNA]</scope>
    <source>
        <strain evidence="1">S2_005_002_R2_29</strain>
    </source>
</reference>
<name>A0A2W5MT30_9BACT</name>
<comment type="caution">
    <text evidence="1">The sequence shown here is derived from an EMBL/GenBank/DDBJ whole genome shotgun (WGS) entry which is preliminary data.</text>
</comment>
<evidence type="ECO:0000313" key="2">
    <source>
        <dbReference type="Proteomes" id="UP000249417"/>
    </source>
</evidence>
<dbReference type="AlphaFoldDB" id="A0A2W5MT30"/>
<dbReference type="EMBL" id="QFQB01000162">
    <property type="protein sequence ID" value="PZQ43349.1"/>
    <property type="molecule type" value="Genomic_DNA"/>
</dbReference>
<dbReference type="Proteomes" id="UP000249417">
    <property type="component" value="Unassembled WGS sequence"/>
</dbReference>
<protein>
    <submittedName>
        <fullName evidence="1">Uncharacterized protein</fullName>
    </submittedName>
</protein>
<gene>
    <name evidence="1" type="ORF">DI551_12330</name>
</gene>
<evidence type="ECO:0000313" key="1">
    <source>
        <dbReference type="EMBL" id="PZQ43349.1"/>
    </source>
</evidence>
<sequence>MLRFKLFVQKFFFRLVFIGALLAFFGVFAFALQLEKYNKPPATMRMPESSKIGKPEVAGETHEENRLKIQHMSADEVALQLNQVIADSLSFNKDTYASGTEAMKKYFTDEGYQQYIQF</sequence>
<proteinExistence type="predicted"/>